<keyword evidence="9" id="KW-1185">Reference proteome</keyword>
<protein>
    <submittedName>
        <fullName evidence="8">Peptidase S8 and S53 subtilisin kexin sedolisin</fullName>
    </submittedName>
</protein>
<name>D0L5G8_GORB4</name>
<dbReference type="InterPro" id="IPR022398">
    <property type="entry name" value="Peptidase_S8_His-AS"/>
</dbReference>
<dbReference type="HOGENOM" id="CLU_011263_15_8_11"/>
<dbReference type="PROSITE" id="PS00137">
    <property type="entry name" value="SUBTILASE_HIS"/>
    <property type="match status" value="1"/>
</dbReference>
<evidence type="ECO:0000313" key="9">
    <source>
        <dbReference type="Proteomes" id="UP000001219"/>
    </source>
</evidence>
<keyword evidence="2 5" id="KW-0645">Protease</keyword>
<dbReference type="Proteomes" id="UP000001219">
    <property type="component" value="Chromosome"/>
</dbReference>
<dbReference type="OrthoDB" id="9813435at2"/>
<dbReference type="InterPro" id="IPR023828">
    <property type="entry name" value="Peptidase_S8_Ser-AS"/>
</dbReference>
<feature type="active site" description="Charge relay system" evidence="5">
    <location>
        <position position="141"/>
    </location>
</feature>
<dbReference type="PROSITE" id="PS51892">
    <property type="entry name" value="SUBTILASE"/>
    <property type="match status" value="1"/>
</dbReference>
<dbReference type="STRING" id="526226.Gbro_4280"/>
<evidence type="ECO:0000313" key="8">
    <source>
        <dbReference type="EMBL" id="ACY23426.1"/>
    </source>
</evidence>
<dbReference type="InterPro" id="IPR015500">
    <property type="entry name" value="Peptidase_S8_subtilisin-rel"/>
</dbReference>
<dbReference type="PRINTS" id="PR00723">
    <property type="entry name" value="SUBTILISIN"/>
</dbReference>
<gene>
    <name evidence="8" type="ordered locus">Gbro_4280</name>
</gene>
<dbReference type="GO" id="GO:0004252">
    <property type="term" value="F:serine-type endopeptidase activity"/>
    <property type="evidence" value="ECO:0007669"/>
    <property type="project" value="UniProtKB-UniRule"/>
</dbReference>
<evidence type="ECO:0000256" key="3">
    <source>
        <dbReference type="ARBA" id="ARBA00022801"/>
    </source>
</evidence>
<evidence type="ECO:0000259" key="7">
    <source>
        <dbReference type="Pfam" id="PF00082"/>
    </source>
</evidence>
<dbReference type="KEGG" id="gbr:Gbro_4280"/>
<evidence type="ECO:0000256" key="1">
    <source>
        <dbReference type="ARBA" id="ARBA00011073"/>
    </source>
</evidence>
<evidence type="ECO:0000256" key="2">
    <source>
        <dbReference type="ARBA" id="ARBA00022670"/>
    </source>
</evidence>
<dbReference type="InterPro" id="IPR000209">
    <property type="entry name" value="Peptidase_S8/S53_dom"/>
</dbReference>
<sequence length="391" mass="39819">MTTSETSSRMLVVFGDPEADAAAALRDIAGISRVRSTADFHGQAIDMSDAASAQATLYAELGVVLVDVDDDQGAALRAAAQRQVLSVEPELVFRALPGRSERAARVQTTFADTDAYTWGLQATRVDHTTATGAGTKVAVLDTGFAFDHPDFEGRPITSESFVAGEDATDRQGHGTHCAGTVCGPAKPDTGPRYGVAPAAELYVGKVLGDDGTGTDGNILAGLNWTVASGCQVVSMSLGADVRAPSAAYERVGSRALAAGTLIVAAAGNNANRPADPGFVGVPANSTSIMAVAAVDPALAVAPFSAAAIDVDGGEIDIAAPGVDVYSTWLMPQRYNTISGTSMATPHVAALAALWHQRTGATGADLWTALTGAAERLRGAPTDVGIGLTVAP</sequence>
<dbReference type="GO" id="GO:0006508">
    <property type="term" value="P:proteolysis"/>
    <property type="evidence" value="ECO:0007669"/>
    <property type="project" value="UniProtKB-KW"/>
</dbReference>
<dbReference type="InterPro" id="IPR036852">
    <property type="entry name" value="Peptidase_S8/S53_dom_sf"/>
</dbReference>
<dbReference type="RefSeq" id="WP_012835917.1">
    <property type="nucleotide sequence ID" value="NC_013441.1"/>
</dbReference>
<keyword evidence="4 5" id="KW-0720">Serine protease</keyword>
<dbReference type="PROSITE" id="PS00136">
    <property type="entry name" value="SUBTILASE_ASP"/>
    <property type="match status" value="1"/>
</dbReference>
<dbReference type="Pfam" id="PF00082">
    <property type="entry name" value="Peptidase_S8"/>
    <property type="match status" value="1"/>
</dbReference>
<dbReference type="eggNOG" id="COG1404">
    <property type="taxonomic scope" value="Bacteria"/>
</dbReference>
<evidence type="ECO:0000256" key="4">
    <source>
        <dbReference type="ARBA" id="ARBA00022825"/>
    </source>
</evidence>
<accession>D0L5G8</accession>
<comment type="similarity">
    <text evidence="1 5 6">Belongs to the peptidase S8 family.</text>
</comment>
<dbReference type="EMBL" id="CP001802">
    <property type="protein sequence ID" value="ACY23426.1"/>
    <property type="molecule type" value="Genomic_DNA"/>
</dbReference>
<proteinExistence type="inferred from homology"/>
<dbReference type="SUPFAM" id="SSF52743">
    <property type="entry name" value="Subtilisin-like"/>
    <property type="match status" value="1"/>
</dbReference>
<keyword evidence="3 5" id="KW-0378">Hydrolase</keyword>
<evidence type="ECO:0000256" key="6">
    <source>
        <dbReference type="RuleBase" id="RU003355"/>
    </source>
</evidence>
<feature type="active site" description="Charge relay system" evidence="5">
    <location>
        <position position="173"/>
    </location>
</feature>
<dbReference type="PANTHER" id="PTHR43806:SF11">
    <property type="entry name" value="CEREVISIN-RELATED"/>
    <property type="match status" value="1"/>
</dbReference>
<feature type="domain" description="Peptidase S8/S53" evidence="7">
    <location>
        <begin position="132"/>
        <end position="367"/>
    </location>
</feature>
<evidence type="ECO:0000256" key="5">
    <source>
        <dbReference type="PROSITE-ProRule" id="PRU01240"/>
    </source>
</evidence>
<reference evidence="8 9" key="2">
    <citation type="journal article" date="2010" name="Stand. Genomic Sci.">
        <title>Complete genome sequence of Gordonia bronchialis type strain (3410).</title>
        <authorList>
            <person name="Ivanova N."/>
            <person name="Sikorski J."/>
            <person name="Jando M."/>
            <person name="Lapidus A."/>
            <person name="Nolan M."/>
            <person name="Lucas S."/>
            <person name="Del Rio T.G."/>
            <person name="Tice H."/>
            <person name="Copeland A."/>
            <person name="Cheng J.F."/>
            <person name="Chen F."/>
            <person name="Bruce D."/>
            <person name="Goodwin L."/>
            <person name="Pitluck S."/>
            <person name="Mavromatis K."/>
            <person name="Ovchinnikova G."/>
            <person name="Pati A."/>
            <person name="Chen A."/>
            <person name="Palaniappan K."/>
            <person name="Land M."/>
            <person name="Hauser L."/>
            <person name="Chang Y.J."/>
            <person name="Jeffries C.D."/>
            <person name="Chain P."/>
            <person name="Saunders E."/>
            <person name="Han C."/>
            <person name="Detter J.C."/>
            <person name="Brettin T."/>
            <person name="Rohde M."/>
            <person name="Goker M."/>
            <person name="Bristow J."/>
            <person name="Eisen J.A."/>
            <person name="Markowitz V."/>
            <person name="Hugenholtz P."/>
            <person name="Klenk H.P."/>
            <person name="Kyrpides N.C."/>
        </authorList>
    </citation>
    <scope>NUCLEOTIDE SEQUENCE [LARGE SCALE GENOMIC DNA]</scope>
    <source>
        <strain evidence="9">ATCC 25592 / DSM 43247 / BCRC 13721 / JCM 3198 / KCTC 3076 / NBRC 16047 / NCTC 10667</strain>
    </source>
</reference>
<dbReference type="PROSITE" id="PS00138">
    <property type="entry name" value="SUBTILASE_SER"/>
    <property type="match status" value="1"/>
</dbReference>
<dbReference type="InterPro" id="IPR050131">
    <property type="entry name" value="Peptidase_S8_subtilisin-like"/>
</dbReference>
<dbReference type="AlphaFoldDB" id="D0L5G8"/>
<dbReference type="PANTHER" id="PTHR43806">
    <property type="entry name" value="PEPTIDASE S8"/>
    <property type="match status" value="1"/>
</dbReference>
<dbReference type="InterPro" id="IPR023827">
    <property type="entry name" value="Peptidase_S8_Asp-AS"/>
</dbReference>
<reference evidence="9" key="1">
    <citation type="submission" date="2009-10" db="EMBL/GenBank/DDBJ databases">
        <title>The complete chromosome of Gordonia bronchialis DSM 43247.</title>
        <authorList>
            <consortium name="US DOE Joint Genome Institute (JGI-PGF)"/>
            <person name="Lucas S."/>
            <person name="Copeland A."/>
            <person name="Lapidus A."/>
            <person name="Glavina del Rio T."/>
            <person name="Dalin E."/>
            <person name="Tice H."/>
            <person name="Bruce D."/>
            <person name="Goodwin L."/>
            <person name="Pitluck S."/>
            <person name="Kyrpides N."/>
            <person name="Mavromatis K."/>
            <person name="Ivanova N."/>
            <person name="Ovchinnikova G."/>
            <person name="Saunders E."/>
            <person name="Brettin T."/>
            <person name="Detter J.C."/>
            <person name="Han C."/>
            <person name="Larimer F."/>
            <person name="Land M."/>
            <person name="Hauser L."/>
            <person name="Markowitz V."/>
            <person name="Cheng J.-F."/>
            <person name="Hugenholtz P."/>
            <person name="Woyke T."/>
            <person name="Wu D."/>
            <person name="Jando M."/>
            <person name="Schneider S."/>
            <person name="Goeker M."/>
            <person name="Klenk H.-P."/>
            <person name="Eisen J.A."/>
        </authorList>
    </citation>
    <scope>NUCLEOTIDE SEQUENCE [LARGE SCALE GENOMIC DNA]</scope>
    <source>
        <strain evidence="9">ATCC 25592 / DSM 43247 / BCRC 13721 / JCM 3198 / KCTC 3076 / NBRC 16047 / NCTC 10667</strain>
    </source>
</reference>
<feature type="active site" description="Charge relay system" evidence="5">
    <location>
        <position position="341"/>
    </location>
</feature>
<dbReference type="Gene3D" id="3.40.50.200">
    <property type="entry name" value="Peptidase S8/S53 domain"/>
    <property type="match status" value="1"/>
</dbReference>
<organism evidence="8 9">
    <name type="scientific">Gordonia bronchialis (strain ATCC 25592 / DSM 43247 / BCRC 13721 / JCM 3198 / KCTC 3076 / NBRC 16047 / NCTC 10667)</name>
    <name type="common">Rhodococcus bronchialis</name>
    <dbReference type="NCBI Taxonomy" id="526226"/>
    <lineage>
        <taxon>Bacteria</taxon>
        <taxon>Bacillati</taxon>
        <taxon>Actinomycetota</taxon>
        <taxon>Actinomycetes</taxon>
        <taxon>Mycobacteriales</taxon>
        <taxon>Gordoniaceae</taxon>
        <taxon>Gordonia</taxon>
    </lineage>
</organism>